<proteinExistence type="predicted"/>
<sequence length="302" mass="29023">MPAFSNTYNVGSYTVSLPNRAFNIQLTVAGAQGGNGGSDSGAAGGTRGAGRKASFRLSQNNVARTLSFYIGSSGGNGYTGSSGAYGNGGSSAIASGGRGGSTGYIGTSGGGGAGGAPSGVYDSYAGTYIIVAGGGGGGGGGSYPGFRGGNATSAGSFSSSYRSISSGSSGSSNGYDGGGGGGGGGGASGGSGGSAGADRIRYSNPNTRTGSGNLNQKPSCTGVSNGWYTRTGGTESSGNSGVRRLQLIWGGSLIYDGSLNTDSNGYILIGGYAYKWGTYRGSTYGWAGDDSCGTKSPPSGDN</sequence>
<protein>
    <submittedName>
        <fullName evidence="2">Uncharacterized protein</fullName>
    </submittedName>
</protein>
<dbReference type="Proteomes" id="UP000240804">
    <property type="component" value="Segment"/>
</dbReference>
<feature type="compositionally biased region" description="Gly residues" evidence="1">
    <location>
        <begin position="34"/>
        <end position="48"/>
    </location>
</feature>
<feature type="compositionally biased region" description="Gly residues" evidence="1">
    <location>
        <begin position="175"/>
        <end position="195"/>
    </location>
</feature>
<accession>A0A1D8KJH2</accession>
<gene>
    <name evidence="2" type="ORF">T040910_029</name>
</gene>
<reference evidence="2 3" key="1">
    <citation type="journal article" date="2016" name="Virology">
        <title>The genomic content and context of auxiliary metabolic genes in marine cyanomyoviruses.</title>
        <authorList>
            <person name="Crummett L.T."/>
            <person name="Puxty R.J."/>
            <person name="Weihe C."/>
            <person name="Marston M.F."/>
            <person name="Martiny J.B."/>
        </authorList>
    </citation>
    <scope>NUCLEOTIDE SEQUENCE [LARGE SCALE GENOMIC DNA]</scope>
    <source>
        <strain evidence="2">0910TB04</strain>
    </source>
</reference>
<evidence type="ECO:0000313" key="2">
    <source>
        <dbReference type="EMBL" id="AOV58773.1"/>
    </source>
</evidence>
<evidence type="ECO:0000256" key="1">
    <source>
        <dbReference type="SAM" id="MobiDB-lite"/>
    </source>
</evidence>
<organism evidence="2 3">
    <name type="scientific">Synechococcus phage S-CAM3</name>
    <dbReference type="NCBI Taxonomy" id="1883366"/>
    <lineage>
        <taxon>Viruses</taxon>
        <taxon>Duplodnaviria</taxon>
        <taxon>Heunggongvirae</taxon>
        <taxon>Uroviricota</taxon>
        <taxon>Caudoviricetes</taxon>
        <taxon>Pantevenvirales</taxon>
        <taxon>Kyanoviridae</taxon>
        <taxon>Charybdisvirus</taxon>
        <taxon>Charybdisvirus scam3</taxon>
    </lineage>
</organism>
<feature type="region of interest" description="Disordered" evidence="1">
    <location>
        <begin position="34"/>
        <end position="53"/>
    </location>
</feature>
<evidence type="ECO:0000313" key="3">
    <source>
        <dbReference type="Proteomes" id="UP000240804"/>
    </source>
</evidence>
<dbReference type="EMBL" id="KU686198">
    <property type="protein sequence ID" value="AOV58773.1"/>
    <property type="molecule type" value="Genomic_DNA"/>
</dbReference>
<feature type="region of interest" description="Disordered" evidence="1">
    <location>
        <begin position="168"/>
        <end position="218"/>
    </location>
</feature>
<feature type="compositionally biased region" description="Polar residues" evidence="1">
    <location>
        <begin position="203"/>
        <end position="218"/>
    </location>
</feature>
<name>A0A1D8KJH2_9CAUD</name>
<dbReference type="PRINTS" id="PR01228">
    <property type="entry name" value="EGGSHELL"/>
</dbReference>